<dbReference type="Gene3D" id="3.20.20.140">
    <property type="entry name" value="Metal-dependent hydrolases"/>
    <property type="match status" value="1"/>
</dbReference>
<dbReference type="EMBL" id="KQ257450">
    <property type="protein sequence ID" value="KND04997.1"/>
    <property type="molecule type" value="Genomic_DNA"/>
</dbReference>
<dbReference type="EC" id="3.5.4.3" evidence="8"/>
<dbReference type="UniPathway" id="UPA00603">
    <property type="reaction ID" value="UER00660"/>
</dbReference>
<comment type="function">
    <text evidence="7 8">Catalyzes the hydrolytic deamination of guanine, producing xanthine and ammonia.</text>
</comment>
<dbReference type="Pfam" id="PF01979">
    <property type="entry name" value="Amidohydro_1"/>
    <property type="match status" value="1"/>
</dbReference>
<dbReference type="STRING" id="645134.A0A0L0HV83"/>
<dbReference type="GO" id="GO:0008270">
    <property type="term" value="F:zinc ion binding"/>
    <property type="evidence" value="ECO:0007669"/>
    <property type="project" value="UniProtKB-UniRule"/>
</dbReference>
<dbReference type="OrthoDB" id="194468at2759"/>
<dbReference type="FunFam" id="3.20.20.140:FF:000022">
    <property type="entry name" value="Guanine deaminase"/>
    <property type="match status" value="1"/>
</dbReference>
<proteinExistence type="inferred from homology"/>
<evidence type="ECO:0000256" key="7">
    <source>
        <dbReference type="ARBA" id="ARBA00056079"/>
    </source>
</evidence>
<evidence type="ECO:0000256" key="5">
    <source>
        <dbReference type="ARBA" id="ARBA00022833"/>
    </source>
</evidence>
<keyword evidence="3 8" id="KW-0479">Metal-binding</keyword>
<keyword evidence="4 8" id="KW-0378">Hydrolase</keyword>
<dbReference type="GO" id="GO:0006147">
    <property type="term" value="P:guanine catabolic process"/>
    <property type="evidence" value="ECO:0007669"/>
    <property type="project" value="UniProtKB-UniRule"/>
</dbReference>
<dbReference type="NCBIfam" id="TIGR02967">
    <property type="entry name" value="guan_deamin"/>
    <property type="match status" value="1"/>
</dbReference>
<sequence length="453" mass="49269">MATVETIYVGTIIHSISQTQLAYLNPGILGVNTDGTIAFVHTLPPSTPLDTFLATLTSNNTPTIRHLPAHTLLLPGFIDTHIHAPQYPFSGTGYTLPLLTWLTTYTFPHERRFSSLSYAETIYKRVVAKSLRCGTTTAAWYGTIHTPATILLARTCVEMGQRALVGKVCMDRNGGDGYVENSAEQSCEDTIEFIRGVRQLGSELVQPILTPRFAVSCTKELLASISSLSDSENLRIQTHCAENIQECTLVESLFHLPYVQAYHSCGILGPKTILAHCIHLNDSDRELLSRTQTSISHCPVSNFALSSGICNVRALLDAGISVGLGTDVAGGWSTNLLTAIRNALIASRVLSMRDGTVPLSLEEGVYMATLGGAKTLGLDAQTGNFVNGKYFDAILVDLDACADGRRDHFASRSVDVFEGEGPQECFEKFLFLGDERNVVEVFVAGRRVFCVDE</sequence>
<dbReference type="Proteomes" id="UP000053201">
    <property type="component" value="Unassembled WGS sequence"/>
</dbReference>
<reference evidence="10 11" key="1">
    <citation type="submission" date="2009-08" db="EMBL/GenBank/DDBJ databases">
        <title>The Genome Sequence of Spizellomyces punctatus strain DAOM BR117.</title>
        <authorList>
            <consortium name="The Broad Institute Genome Sequencing Platform"/>
            <person name="Russ C."/>
            <person name="Cuomo C."/>
            <person name="Shea T."/>
            <person name="Young S.K."/>
            <person name="Zeng Q."/>
            <person name="Koehrsen M."/>
            <person name="Haas B."/>
            <person name="Borodovsky M."/>
            <person name="Guigo R."/>
            <person name="Alvarado L."/>
            <person name="Berlin A."/>
            <person name="Bochicchio J."/>
            <person name="Borenstein D."/>
            <person name="Chapman S."/>
            <person name="Chen Z."/>
            <person name="Engels R."/>
            <person name="Freedman E."/>
            <person name="Gellesch M."/>
            <person name="Goldberg J."/>
            <person name="Griggs A."/>
            <person name="Gujja S."/>
            <person name="Heiman D."/>
            <person name="Hepburn T."/>
            <person name="Howarth C."/>
            <person name="Jen D."/>
            <person name="Larson L."/>
            <person name="Lewis B."/>
            <person name="Mehta T."/>
            <person name="Park D."/>
            <person name="Pearson M."/>
            <person name="Roberts A."/>
            <person name="Saif S."/>
            <person name="Shenoy N."/>
            <person name="Sisk P."/>
            <person name="Stolte C."/>
            <person name="Sykes S."/>
            <person name="Thomson T."/>
            <person name="Walk T."/>
            <person name="White J."/>
            <person name="Yandava C."/>
            <person name="Burger G."/>
            <person name="Gray M.W."/>
            <person name="Holland P.W.H."/>
            <person name="King N."/>
            <person name="Lang F.B.F."/>
            <person name="Roger A.J."/>
            <person name="Ruiz-Trillo I."/>
            <person name="Lander E."/>
            <person name="Nusbaum C."/>
        </authorList>
    </citation>
    <scope>NUCLEOTIDE SEQUENCE [LARGE SCALE GENOMIC DNA]</scope>
    <source>
        <strain evidence="10 11">DAOM BR117</strain>
    </source>
</reference>
<evidence type="ECO:0000256" key="2">
    <source>
        <dbReference type="ARBA" id="ARBA00006745"/>
    </source>
</evidence>
<protein>
    <recommendedName>
        <fullName evidence="8">Guanine deaminase</fullName>
        <shortName evidence="8">Guanase</shortName>
        <ecNumber evidence="8">3.5.4.3</ecNumber>
    </recommendedName>
    <alternativeName>
        <fullName evidence="8">Guanine aminohydrolase</fullName>
    </alternativeName>
</protein>
<dbReference type="Gene3D" id="2.30.40.10">
    <property type="entry name" value="Urease, subunit C, domain 1"/>
    <property type="match status" value="1"/>
</dbReference>
<evidence type="ECO:0000259" key="9">
    <source>
        <dbReference type="Pfam" id="PF01979"/>
    </source>
</evidence>
<comment type="cofactor">
    <cofactor evidence="8">
        <name>Zn(2+)</name>
        <dbReference type="ChEBI" id="CHEBI:29105"/>
    </cofactor>
    <text evidence="8">Binds 1 zinc ion per subunit.</text>
</comment>
<gene>
    <name evidence="10" type="ORF">SPPG_00679</name>
</gene>
<dbReference type="SUPFAM" id="SSF51556">
    <property type="entry name" value="Metallo-dependent hydrolases"/>
    <property type="match status" value="1"/>
</dbReference>
<dbReference type="eggNOG" id="KOG3968">
    <property type="taxonomic scope" value="Eukaryota"/>
</dbReference>
<dbReference type="InParanoid" id="A0A0L0HV83"/>
<organism evidence="10 11">
    <name type="scientific">Spizellomyces punctatus (strain DAOM BR117)</name>
    <dbReference type="NCBI Taxonomy" id="645134"/>
    <lineage>
        <taxon>Eukaryota</taxon>
        <taxon>Fungi</taxon>
        <taxon>Fungi incertae sedis</taxon>
        <taxon>Chytridiomycota</taxon>
        <taxon>Chytridiomycota incertae sedis</taxon>
        <taxon>Chytridiomycetes</taxon>
        <taxon>Spizellomycetales</taxon>
        <taxon>Spizellomycetaceae</taxon>
        <taxon>Spizellomyces</taxon>
    </lineage>
</organism>
<dbReference type="VEuPathDB" id="FungiDB:SPPG_00679"/>
<dbReference type="PANTHER" id="PTHR11271:SF6">
    <property type="entry name" value="GUANINE DEAMINASE"/>
    <property type="match status" value="1"/>
</dbReference>
<evidence type="ECO:0000313" key="11">
    <source>
        <dbReference type="Proteomes" id="UP000053201"/>
    </source>
</evidence>
<dbReference type="FunCoup" id="A0A0L0HV83">
    <property type="interactions" value="249"/>
</dbReference>
<dbReference type="InterPro" id="IPR006680">
    <property type="entry name" value="Amidohydro-rel"/>
</dbReference>
<dbReference type="GO" id="GO:0005829">
    <property type="term" value="C:cytosol"/>
    <property type="evidence" value="ECO:0007669"/>
    <property type="project" value="TreeGrafter"/>
</dbReference>
<dbReference type="InterPro" id="IPR014311">
    <property type="entry name" value="Guanine_deaminase"/>
</dbReference>
<evidence type="ECO:0000256" key="4">
    <source>
        <dbReference type="ARBA" id="ARBA00022801"/>
    </source>
</evidence>
<comment type="catalytic activity">
    <reaction evidence="6 8">
        <text>guanine + H2O + H(+) = xanthine + NH4(+)</text>
        <dbReference type="Rhea" id="RHEA:14665"/>
        <dbReference type="ChEBI" id="CHEBI:15377"/>
        <dbReference type="ChEBI" id="CHEBI:15378"/>
        <dbReference type="ChEBI" id="CHEBI:16235"/>
        <dbReference type="ChEBI" id="CHEBI:17712"/>
        <dbReference type="ChEBI" id="CHEBI:28938"/>
        <dbReference type="EC" id="3.5.4.3"/>
    </reaction>
</comment>
<dbReference type="RefSeq" id="XP_016613036.1">
    <property type="nucleotide sequence ID" value="XM_016749006.1"/>
</dbReference>
<evidence type="ECO:0000256" key="1">
    <source>
        <dbReference type="ARBA" id="ARBA00004984"/>
    </source>
</evidence>
<dbReference type="InterPro" id="IPR032466">
    <property type="entry name" value="Metal_Hydrolase"/>
</dbReference>
<evidence type="ECO:0000256" key="6">
    <source>
        <dbReference type="ARBA" id="ARBA00051148"/>
    </source>
</evidence>
<feature type="domain" description="Amidohydrolase-related" evidence="9">
    <location>
        <begin position="73"/>
        <end position="448"/>
    </location>
</feature>
<dbReference type="PANTHER" id="PTHR11271">
    <property type="entry name" value="GUANINE DEAMINASE"/>
    <property type="match status" value="1"/>
</dbReference>
<dbReference type="GO" id="GO:0008892">
    <property type="term" value="F:guanine deaminase activity"/>
    <property type="evidence" value="ECO:0007669"/>
    <property type="project" value="UniProtKB-UniRule"/>
</dbReference>
<dbReference type="GeneID" id="27684391"/>
<dbReference type="InterPro" id="IPR011059">
    <property type="entry name" value="Metal-dep_hydrolase_composite"/>
</dbReference>
<dbReference type="AlphaFoldDB" id="A0A0L0HV83"/>
<keyword evidence="5 8" id="KW-0862">Zinc</keyword>
<comment type="pathway">
    <text evidence="1 8">Purine metabolism; guanine degradation; xanthine from guanine: step 1/1.</text>
</comment>
<keyword evidence="11" id="KW-1185">Reference proteome</keyword>
<evidence type="ECO:0000313" key="10">
    <source>
        <dbReference type="EMBL" id="KND04997.1"/>
    </source>
</evidence>
<evidence type="ECO:0000256" key="3">
    <source>
        <dbReference type="ARBA" id="ARBA00022723"/>
    </source>
</evidence>
<name>A0A0L0HV83_SPIPD</name>
<accession>A0A0L0HV83</accession>
<evidence type="ECO:0000256" key="8">
    <source>
        <dbReference type="RuleBase" id="RU366009"/>
    </source>
</evidence>
<comment type="similarity">
    <text evidence="2 8">Belongs to the metallo-dependent hydrolases superfamily. ATZ/TRZ family.</text>
</comment>
<dbReference type="OMA" id="CVHMNDS"/>
<dbReference type="InterPro" id="IPR051607">
    <property type="entry name" value="Metallo-dep_hydrolases"/>
</dbReference>